<dbReference type="AlphaFoldDB" id="A0A224YCH8"/>
<organism evidence="1">
    <name type="scientific">Rhipicephalus zambeziensis</name>
    <dbReference type="NCBI Taxonomy" id="60191"/>
    <lineage>
        <taxon>Eukaryota</taxon>
        <taxon>Metazoa</taxon>
        <taxon>Ecdysozoa</taxon>
        <taxon>Arthropoda</taxon>
        <taxon>Chelicerata</taxon>
        <taxon>Arachnida</taxon>
        <taxon>Acari</taxon>
        <taxon>Parasitiformes</taxon>
        <taxon>Ixodida</taxon>
        <taxon>Ixodoidea</taxon>
        <taxon>Ixodidae</taxon>
        <taxon>Rhipicephalinae</taxon>
        <taxon>Rhipicephalus</taxon>
        <taxon>Rhipicephalus</taxon>
    </lineage>
</organism>
<protein>
    <submittedName>
        <fullName evidence="1">Lipocalin</fullName>
    </submittedName>
</protein>
<sequence>MMTSSIAQPRLNILRLIDYELWVTRDKAKSVLRCCDFMFKYLTLGQVIRDVYTSDCDSGHAEKGWTRSLIAEKQDANVAIKG</sequence>
<name>A0A224YCH8_9ACAR</name>
<evidence type="ECO:0000313" key="1">
    <source>
        <dbReference type="EMBL" id="MAA15427.1"/>
    </source>
</evidence>
<dbReference type="Gene3D" id="2.40.128.20">
    <property type="match status" value="1"/>
</dbReference>
<reference evidence="1" key="1">
    <citation type="journal article" date="2017" name="Parasit. Vectors">
        <title>Sialotranscriptomics of Rhipicephalus zambeziensis reveals intricate expression profiles of secretory proteins and suggests tight temporal transcriptional regulation during blood-feeding.</title>
        <authorList>
            <person name="de Castro M.H."/>
            <person name="de Klerk D."/>
            <person name="Pienaar R."/>
            <person name="Rees D.J.G."/>
            <person name="Mans B.J."/>
        </authorList>
    </citation>
    <scope>NUCLEOTIDE SEQUENCE</scope>
    <source>
        <tissue evidence="1">Salivary glands</tissue>
    </source>
</reference>
<accession>A0A224YCH8</accession>
<proteinExistence type="predicted"/>
<dbReference type="EMBL" id="GFPF01004281">
    <property type="protein sequence ID" value="MAA15427.1"/>
    <property type="molecule type" value="Transcribed_RNA"/>
</dbReference>
<dbReference type="InterPro" id="IPR012674">
    <property type="entry name" value="Calycin"/>
</dbReference>
<dbReference type="SUPFAM" id="SSF50814">
    <property type="entry name" value="Lipocalins"/>
    <property type="match status" value="1"/>
</dbReference>